<feature type="domain" description="N-acetyltransferase" evidence="1">
    <location>
        <begin position="11"/>
        <end position="213"/>
    </location>
</feature>
<dbReference type="HOGENOM" id="CLU_078717_1_0_9"/>
<dbReference type="EMBL" id="ACKU01000008">
    <property type="protein sequence ID" value="EER75089.1"/>
    <property type="molecule type" value="Genomic_DNA"/>
</dbReference>
<dbReference type="Pfam" id="PF13508">
    <property type="entry name" value="Acetyltransf_7"/>
    <property type="match status" value="1"/>
</dbReference>
<dbReference type="SUPFAM" id="SSF55729">
    <property type="entry name" value="Acyl-CoA N-acyltransferases (Nat)"/>
    <property type="match status" value="1"/>
</dbReference>
<dbReference type="InterPro" id="IPR016181">
    <property type="entry name" value="Acyl_CoA_acyltransferase"/>
</dbReference>
<reference evidence="2 3" key="1">
    <citation type="submission" date="2009-04" db="EMBL/GenBank/DDBJ databases">
        <authorList>
            <person name="Qin X."/>
            <person name="Bachman B."/>
            <person name="Battles P."/>
            <person name="Bell A."/>
            <person name="Bess C."/>
            <person name="Bickham C."/>
            <person name="Chaboub L."/>
            <person name="Chen D."/>
            <person name="Coyle M."/>
            <person name="Deiros D.R."/>
            <person name="Dinh H."/>
            <person name="Forbes L."/>
            <person name="Fowler G."/>
            <person name="Francisco L."/>
            <person name="Fu Q."/>
            <person name="Gubbala S."/>
            <person name="Hale W."/>
            <person name="Han Y."/>
            <person name="Hemphill L."/>
            <person name="Highlander S.K."/>
            <person name="Hirani K."/>
            <person name="Hogues M."/>
            <person name="Jackson L."/>
            <person name="Jakkamsetti A."/>
            <person name="Javaid M."/>
            <person name="Jiang H."/>
            <person name="Korchina V."/>
            <person name="Kovar C."/>
            <person name="Lara F."/>
            <person name="Lee S."/>
            <person name="Mata R."/>
            <person name="Mathew T."/>
            <person name="Moen C."/>
            <person name="Morales K."/>
            <person name="Munidasa M."/>
            <person name="Nazareth L."/>
            <person name="Ngo R."/>
            <person name="Nguyen L."/>
            <person name="Okwuonu G."/>
            <person name="Ongeri F."/>
            <person name="Patil S."/>
            <person name="Petrosino J."/>
            <person name="Pham C."/>
            <person name="Pham P."/>
            <person name="Pu L.-L."/>
            <person name="Puazo M."/>
            <person name="Raj R."/>
            <person name="Reid J."/>
            <person name="Rouhana J."/>
            <person name="Saada N."/>
            <person name="Shang Y."/>
            <person name="Simmons D."/>
            <person name="Thornton R."/>
            <person name="Warren J."/>
            <person name="Weissenberger G."/>
            <person name="Zhang J."/>
            <person name="Zhang L."/>
            <person name="Zhou C."/>
            <person name="Zhu D."/>
            <person name="Muzny D."/>
            <person name="Worley K."/>
            <person name="Gibbs R."/>
        </authorList>
    </citation>
    <scope>NUCLEOTIDE SEQUENCE [LARGE SCALE GENOMIC DNA]</scope>
    <source>
        <strain evidence="2 3">ATCC 33313</strain>
    </source>
</reference>
<proteinExistence type="predicted"/>
<gene>
    <name evidence="2" type="ORF">HMPREF0877_0634</name>
</gene>
<dbReference type="eggNOG" id="COG3153">
    <property type="taxonomic scope" value="Bacteria"/>
</dbReference>
<dbReference type="PROSITE" id="PS51186">
    <property type="entry name" value="GNAT"/>
    <property type="match status" value="1"/>
</dbReference>
<dbReference type="GO" id="GO:0016747">
    <property type="term" value="F:acyltransferase activity, transferring groups other than amino-acyl groups"/>
    <property type="evidence" value="ECO:0007669"/>
    <property type="project" value="InterPro"/>
</dbReference>
<dbReference type="Proteomes" id="UP000004528">
    <property type="component" value="Unassembled WGS sequence"/>
</dbReference>
<evidence type="ECO:0000259" key="1">
    <source>
        <dbReference type="PROSITE" id="PS51186"/>
    </source>
</evidence>
<keyword evidence="2" id="KW-0808">Transferase</keyword>
<keyword evidence="3" id="KW-1185">Reference proteome</keyword>
<organism evidence="2 3">
    <name type="scientific">Weissella paramesenteroides ATCC 33313</name>
    <dbReference type="NCBI Taxonomy" id="585506"/>
    <lineage>
        <taxon>Bacteria</taxon>
        <taxon>Bacillati</taxon>
        <taxon>Bacillota</taxon>
        <taxon>Bacilli</taxon>
        <taxon>Lactobacillales</taxon>
        <taxon>Lactobacillaceae</taxon>
        <taxon>Weissella</taxon>
    </lineage>
</organism>
<dbReference type="CDD" id="cd04301">
    <property type="entry name" value="NAT_SF"/>
    <property type="match status" value="1"/>
</dbReference>
<evidence type="ECO:0000313" key="2">
    <source>
        <dbReference type="EMBL" id="EER75089.1"/>
    </source>
</evidence>
<name>C5R9I9_WEIPA</name>
<dbReference type="Gene3D" id="3.40.630.30">
    <property type="match status" value="1"/>
</dbReference>
<accession>C5R9I9</accession>
<protein>
    <submittedName>
        <fullName evidence="2">Acetyltransferase, GNAT family</fullName>
    </submittedName>
</protein>
<evidence type="ECO:0000313" key="3">
    <source>
        <dbReference type="Proteomes" id="UP000004528"/>
    </source>
</evidence>
<sequence length="213" mass="24639">MGLMGEYVMVLYIRELDYHKDADELASFALEGMNFSRYTKLRFAQKLYSRYFVREGILNATLSLGAYTEEGQLTGALLARFNGEQPVYRNFFWRCYVWLFELVLSLFFGSRTDEYDTNNRKMLQDVTQSKTFDGELSLFAVDPKQKGQGVGTALLSAFQTRKSGKQIYLFTDSNCTYQFYQHRGFEQASSVDIHEPGQSTDQKLSCFVFTRTL</sequence>
<comment type="caution">
    <text evidence="2">The sequence shown here is derived from an EMBL/GenBank/DDBJ whole genome shotgun (WGS) entry which is preliminary data.</text>
</comment>
<dbReference type="InterPro" id="IPR000182">
    <property type="entry name" value="GNAT_dom"/>
</dbReference>
<dbReference type="AlphaFoldDB" id="C5R9I9"/>
<dbReference type="OrthoDB" id="2243440at2"/>